<comment type="caution">
    <text evidence="2">The sequence shown here is derived from an EMBL/GenBank/DDBJ whole genome shotgun (WGS) entry which is preliminary data.</text>
</comment>
<name>A0AAN9G462_9CAEN</name>
<sequence>MHARCLFLFLLLISIAGRNLILSDDRVYQTSRRRNTLEKLNRRIRDIQYAHTRVKRFAWVGPTEEEMEEFT</sequence>
<dbReference type="EMBL" id="JBAMIC010000019">
    <property type="protein sequence ID" value="KAK7094142.1"/>
    <property type="molecule type" value="Genomic_DNA"/>
</dbReference>
<dbReference type="Proteomes" id="UP001374579">
    <property type="component" value="Unassembled WGS sequence"/>
</dbReference>
<keyword evidence="3" id="KW-1185">Reference proteome</keyword>
<keyword evidence="1" id="KW-0732">Signal</keyword>
<reference evidence="2 3" key="1">
    <citation type="submission" date="2024-02" db="EMBL/GenBank/DDBJ databases">
        <title>Chromosome-scale genome assembly of the rough periwinkle Littorina saxatilis.</title>
        <authorList>
            <person name="De Jode A."/>
            <person name="Faria R."/>
            <person name="Formenti G."/>
            <person name="Sims Y."/>
            <person name="Smith T.P."/>
            <person name="Tracey A."/>
            <person name="Wood J.M.D."/>
            <person name="Zagrodzka Z.B."/>
            <person name="Johannesson K."/>
            <person name="Butlin R.K."/>
            <person name="Leder E.H."/>
        </authorList>
    </citation>
    <scope>NUCLEOTIDE SEQUENCE [LARGE SCALE GENOMIC DNA]</scope>
    <source>
        <strain evidence="2">Snail1</strain>
        <tissue evidence="2">Muscle</tissue>
    </source>
</reference>
<dbReference type="AlphaFoldDB" id="A0AAN9G462"/>
<evidence type="ECO:0000313" key="3">
    <source>
        <dbReference type="Proteomes" id="UP001374579"/>
    </source>
</evidence>
<feature type="chain" id="PRO_5042922825" evidence="1">
    <location>
        <begin position="18"/>
        <end position="71"/>
    </location>
</feature>
<evidence type="ECO:0000256" key="1">
    <source>
        <dbReference type="SAM" id="SignalP"/>
    </source>
</evidence>
<feature type="signal peptide" evidence="1">
    <location>
        <begin position="1"/>
        <end position="17"/>
    </location>
</feature>
<evidence type="ECO:0000313" key="2">
    <source>
        <dbReference type="EMBL" id="KAK7094142.1"/>
    </source>
</evidence>
<accession>A0AAN9G462</accession>
<gene>
    <name evidence="2" type="ORF">V1264_007807</name>
</gene>
<proteinExistence type="predicted"/>
<organism evidence="2 3">
    <name type="scientific">Littorina saxatilis</name>
    <dbReference type="NCBI Taxonomy" id="31220"/>
    <lineage>
        <taxon>Eukaryota</taxon>
        <taxon>Metazoa</taxon>
        <taxon>Spiralia</taxon>
        <taxon>Lophotrochozoa</taxon>
        <taxon>Mollusca</taxon>
        <taxon>Gastropoda</taxon>
        <taxon>Caenogastropoda</taxon>
        <taxon>Littorinimorpha</taxon>
        <taxon>Littorinoidea</taxon>
        <taxon>Littorinidae</taxon>
        <taxon>Littorina</taxon>
    </lineage>
</organism>
<protein>
    <submittedName>
        <fullName evidence="2">Uncharacterized protein</fullName>
    </submittedName>
</protein>